<keyword evidence="9" id="KW-0472">Membrane</keyword>
<evidence type="ECO:0000256" key="10">
    <source>
        <dbReference type="RuleBase" id="RU363063"/>
    </source>
</evidence>
<dbReference type="PANTHER" id="PTHR11214">
    <property type="entry name" value="BETA-1,3-N-ACETYLGLUCOSAMINYLTRANSFERASE"/>
    <property type="match status" value="1"/>
</dbReference>
<dbReference type="AlphaFoldDB" id="A0A0M0J5W7"/>
<keyword evidence="7" id="KW-1133">Transmembrane helix</keyword>
<evidence type="ECO:0000256" key="1">
    <source>
        <dbReference type="ARBA" id="ARBA00004323"/>
    </source>
</evidence>
<evidence type="ECO:0000256" key="8">
    <source>
        <dbReference type="ARBA" id="ARBA00023034"/>
    </source>
</evidence>
<dbReference type="EC" id="2.4.1.-" evidence="10"/>
<comment type="similarity">
    <text evidence="2 10">Belongs to the glycosyltransferase 31 family.</text>
</comment>
<keyword evidence="12" id="KW-1185">Reference proteome</keyword>
<dbReference type="InterPro" id="IPR002659">
    <property type="entry name" value="Glyco_trans_31"/>
</dbReference>
<evidence type="ECO:0000313" key="12">
    <source>
        <dbReference type="Proteomes" id="UP000037460"/>
    </source>
</evidence>
<name>A0A0M0J5W7_9EUKA</name>
<keyword evidence="5" id="KW-0812">Transmembrane</keyword>
<gene>
    <name evidence="11" type="ORF">Ctob_000907</name>
</gene>
<evidence type="ECO:0000313" key="11">
    <source>
        <dbReference type="EMBL" id="KOO21732.1"/>
    </source>
</evidence>
<dbReference type="GO" id="GO:0016758">
    <property type="term" value="F:hexosyltransferase activity"/>
    <property type="evidence" value="ECO:0007669"/>
    <property type="project" value="InterPro"/>
</dbReference>
<dbReference type="EMBL" id="JWZX01003339">
    <property type="protein sequence ID" value="KOO21732.1"/>
    <property type="molecule type" value="Genomic_DNA"/>
</dbReference>
<keyword evidence="6" id="KW-0735">Signal-anchor</keyword>
<keyword evidence="4" id="KW-0808">Transferase</keyword>
<evidence type="ECO:0000256" key="7">
    <source>
        <dbReference type="ARBA" id="ARBA00022989"/>
    </source>
</evidence>
<comment type="subcellular location">
    <subcellularLocation>
        <location evidence="1 10">Golgi apparatus membrane</location>
        <topology evidence="1 10">Single-pass type II membrane protein</topology>
    </subcellularLocation>
</comment>
<accession>A0A0M0J5W7</accession>
<dbReference type="Proteomes" id="UP000037460">
    <property type="component" value="Unassembled WGS sequence"/>
</dbReference>
<dbReference type="GO" id="GO:0006493">
    <property type="term" value="P:protein O-linked glycosylation"/>
    <property type="evidence" value="ECO:0007669"/>
    <property type="project" value="TreeGrafter"/>
</dbReference>
<organism evidence="11 12">
    <name type="scientific">Chrysochromulina tobinii</name>
    <dbReference type="NCBI Taxonomy" id="1460289"/>
    <lineage>
        <taxon>Eukaryota</taxon>
        <taxon>Haptista</taxon>
        <taxon>Haptophyta</taxon>
        <taxon>Prymnesiophyceae</taxon>
        <taxon>Prymnesiales</taxon>
        <taxon>Chrysochromulinaceae</taxon>
        <taxon>Chrysochromulina</taxon>
    </lineage>
</organism>
<protein>
    <recommendedName>
        <fullName evidence="10">Hexosyltransferase</fullName>
        <ecNumber evidence="10">2.4.1.-</ecNumber>
    </recommendedName>
</protein>
<comment type="caution">
    <text evidence="11">The sequence shown here is derived from an EMBL/GenBank/DDBJ whole genome shotgun (WGS) entry which is preliminary data.</text>
</comment>
<evidence type="ECO:0000256" key="5">
    <source>
        <dbReference type="ARBA" id="ARBA00022692"/>
    </source>
</evidence>
<keyword evidence="8 10" id="KW-0333">Golgi apparatus</keyword>
<dbReference type="OrthoDB" id="5512589at2759"/>
<evidence type="ECO:0000256" key="6">
    <source>
        <dbReference type="ARBA" id="ARBA00022968"/>
    </source>
</evidence>
<evidence type="ECO:0000256" key="9">
    <source>
        <dbReference type="ARBA" id="ARBA00023136"/>
    </source>
</evidence>
<sequence>MTAPTNIERRQRIRAARDLLLTQGERCAVTLAFVLGDVTMFTAEERRLVQAERARHDDLVLLQAHDGAATSDASHGGRAVAEKALAWFVHAANASRASFVAKVDDDSLVNLVRVVAELRSLMATAPHPERAYFGVHLYRLWNWARYASTPNAACGRHSDEGPPRRCEKLLTKMAKAAALGGECAGSLGPYPFLDGSFEVIGRGALVDIFGSARVRRFADDAFNKRRPPFWTHEDAGLGALVHREVVERRLPLTYVALRRWEHNRFWLNWNERSTLIDGDVLWAHYTRSAERSDYVAGAMVATATLPADGLACATRPMSATHYGSASGHTCAYYSAMARA</sequence>
<keyword evidence="3 10" id="KW-0328">Glycosyltransferase</keyword>
<evidence type="ECO:0000256" key="4">
    <source>
        <dbReference type="ARBA" id="ARBA00022679"/>
    </source>
</evidence>
<proteinExistence type="inferred from homology"/>
<dbReference type="GO" id="GO:0000139">
    <property type="term" value="C:Golgi membrane"/>
    <property type="evidence" value="ECO:0007669"/>
    <property type="project" value="UniProtKB-SubCell"/>
</dbReference>
<evidence type="ECO:0000256" key="2">
    <source>
        <dbReference type="ARBA" id="ARBA00008661"/>
    </source>
</evidence>
<dbReference type="PANTHER" id="PTHR11214:SF376">
    <property type="entry name" value="HEXOSYLTRANSFERASE"/>
    <property type="match status" value="1"/>
</dbReference>
<evidence type="ECO:0000256" key="3">
    <source>
        <dbReference type="ARBA" id="ARBA00022676"/>
    </source>
</evidence>
<reference evidence="12" key="1">
    <citation type="journal article" date="2015" name="PLoS Genet.">
        <title>Genome Sequence and Transcriptome Analyses of Chrysochromulina tobin: Metabolic Tools for Enhanced Algal Fitness in the Prominent Order Prymnesiales (Haptophyceae).</title>
        <authorList>
            <person name="Hovde B.T."/>
            <person name="Deodato C.R."/>
            <person name="Hunsperger H.M."/>
            <person name="Ryken S.A."/>
            <person name="Yost W."/>
            <person name="Jha R.K."/>
            <person name="Patterson J."/>
            <person name="Monnat R.J. Jr."/>
            <person name="Barlow S.B."/>
            <person name="Starkenburg S.R."/>
            <person name="Cattolico R.A."/>
        </authorList>
    </citation>
    <scope>NUCLEOTIDE SEQUENCE</scope>
    <source>
        <strain evidence="12">CCMP291</strain>
    </source>
</reference>